<dbReference type="RefSeq" id="WP_147037396.1">
    <property type="nucleotide sequence ID" value="NZ_JACIDB010000020.1"/>
</dbReference>
<protein>
    <submittedName>
        <fullName evidence="1">Uncharacterized protein</fullName>
    </submittedName>
</protein>
<accession>A0AAW3TXL0</accession>
<name>A0AAW3TXL0_9SPHN</name>
<sequence>MIFNKRIANISEEEFAELMAIVRAPPDSARPLTDEDRWRREYLAEQERRRIIGYQPDLFTAKPVTRYHRHRPAPSWDRTPDETIEEKLERIAGDRFATFGPPRPDRPAHQTPNERAEIVAKAANWLRVSQRVRLVDAPGAVDPAFGIQRYLGRYGVVWRLCAAPFQDHCYVFFDPIGGERTAKVELAELRDLEPEQRRGCAERW</sequence>
<dbReference type="Proteomes" id="UP000528945">
    <property type="component" value="Unassembled WGS sequence"/>
</dbReference>
<reference evidence="1 2" key="1">
    <citation type="submission" date="2020-08" db="EMBL/GenBank/DDBJ databases">
        <title>Genomic Encyclopedia of Type Strains, Phase IV (KMG-IV): sequencing the most valuable type-strain genomes for metagenomic binning, comparative biology and taxonomic classification.</title>
        <authorList>
            <person name="Goeker M."/>
        </authorList>
    </citation>
    <scope>NUCLEOTIDE SEQUENCE [LARGE SCALE GENOMIC DNA]</scope>
    <source>
        <strain evidence="1 2">DSM 15581</strain>
    </source>
</reference>
<organism evidence="1 2">
    <name type="scientific">Sphingomonas aquatilis</name>
    <dbReference type="NCBI Taxonomy" id="93063"/>
    <lineage>
        <taxon>Bacteria</taxon>
        <taxon>Pseudomonadati</taxon>
        <taxon>Pseudomonadota</taxon>
        <taxon>Alphaproteobacteria</taxon>
        <taxon>Sphingomonadales</taxon>
        <taxon>Sphingomonadaceae</taxon>
        <taxon>Sphingomonas</taxon>
    </lineage>
</organism>
<keyword evidence="2" id="KW-1185">Reference proteome</keyword>
<gene>
    <name evidence="1" type="ORF">GGR47_003777</name>
</gene>
<proteinExistence type="predicted"/>
<evidence type="ECO:0000313" key="2">
    <source>
        <dbReference type="Proteomes" id="UP000528945"/>
    </source>
</evidence>
<dbReference type="EMBL" id="JACIDB010000020">
    <property type="protein sequence ID" value="MBB3877509.1"/>
    <property type="molecule type" value="Genomic_DNA"/>
</dbReference>
<comment type="caution">
    <text evidence="1">The sequence shown here is derived from an EMBL/GenBank/DDBJ whole genome shotgun (WGS) entry which is preliminary data.</text>
</comment>
<evidence type="ECO:0000313" key="1">
    <source>
        <dbReference type="EMBL" id="MBB3877509.1"/>
    </source>
</evidence>
<dbReference type="AlphaFoldDB" id="A0AAW3TXL0"/>